<gene>
    <name evidence="2" type="ORF">GT019_16145</name>
</gene>
<keyword evidence="1" id="KW-1133">Transmembrane helix</keyword>
<accession>A0ABW9XRY7</accession>
<sequence length="291" mass="33558">MIEKLLENFRESIAVLSISLALIFICIFIWTKVLKKEALKVVGILIVLGVSLFANEATSYFLAILVLATLVTNLEFLQNIAAIIRNSDAYFNHLVGTRSQKEIEASITDEIEAVEKAIESDISQESKSQTDNQINLTLNKSNLNPMQFALIAEEYTFKFLENKYGQFINRYVKISGTKKRVEFDGIMLLDKKSVVLEIKISRHGYYPKDYIIQSIEKNTKYIKEFDNRFTKNVELRFIFVGNINEKFKERILGLEPGNDYMIHGVDLQFEFYSFDEIGLKDILNIEDNKES</sequence>
<reference evidence="2 3" key="1">
    <citation type="submission" date="2020-01" db="EMBL/GenBank/DDBJ databases">
        <title>Paenibacillus soybeanensis sp. nov. isolated from the nodules of soybean (Glycine max(L.) Merr).</title>
        <authorList>
            <person name="Wang H."/>
        </authorList>
    </citation>
    <scope>NUCLEOTIDE SEQUENCE [LARGE SCALE GENOMIC DNA]</scope>
    <source>
        <strain evidence="2 3">T1</strain>
    </source>
</reference>
<organism evidence="2 3">
    <name type="scientific">Paenibacillus glycinis</name>
    <dbReference type="NCBI Taxonomy" id="2697035"/>
    <lineage>
        <taxon>Bacteria</taxon>
        <taxon>Bacillati</taxon>
        <taxon>Bacillota</taxon>
        <taxon>Bacilli</taxon>
        <taxon>Bacillales</taxon>
        <taxon>Paenibacillaceae</taxon>
        <taxon>Paenibacillus</taxon>
    </lineage>
</organism>
<keyword evidence="1" id="KW-0812">Transmembrane</keyword>
<dbReference type="Proteomes" id="UP000665561">
    <property type="component" value="Unassembled WGS sequence"/>
</dbReference>
<evidence type="ECO:0000313" key="3">
    <source>
        <dbReference type="Proteomes" id="UP000665561"/>
    </source>
</evidence>
<protein>
    <submittedName>
        <fullName evidence="2">Uncharacterized protein</fullName>
    </submittedName>
</protein>
<keyword evidence="3" id="KW-1185">Reference proteome</keyword>
<name>A0ABW9XRY7_9BACL</name>
<evidence type="ECO:0000313" key="2">
    <source>
        <dbReference type="EMBL" id="NBD25414.1"/>
    </source>
</evidence>
<evidence type="ECO:0000256" key="1">
    <source>
        <dbReference type="SAM" id="Phobius"/>
    </source>
</evidence>
<dbReference type="RefSeq" id="WP_161744223.1">
    <property type="nucleotide sequence ID" value="NZ_JAAAMV010000012.1"/>
</dbReference>
<comment type="caution">
    <text evidence="2">The sequence shown here is derived from an EMBL/GenBank/DDBJ whole genome shotgun (WGS) entry which is preliminary data.</text>
</comment>
<feature type="transmembrane region" description="Helical" evidence="1">
    <location>
        <begin position="12"/>
        <end position="31"/>
    </location>
</feature>
<proteinExistence type="predicted"/>
<dbReference type="EMBL" id="JAAAMV010000012">
    <property type="protein sequence ID" value="NBD25414.1"/>
    <property type="molecule type" value="Genomic_DNA"/>
</dbReference>
<keyword evidence="1" id="KW-0472">Membrane</keyword>